<protein>
    <recommendedName>
        <fullName evidence="3">Cell division protein FtsQ</fullName>
    </recommendedName>
</protein>
<dbReference type="EMBL" id="QWGR01000003">
    <property type="protein sequence ID" value="RIJ49052.1"/>
    <property type="molecule type" value="Genomic_DNA"/>
</dbReference>
<dbReference type="Proteomes" id="UP000265926">
    <property type="component" value="Unassembled WGS sequence"/>
</dbReference>
<organism evidence="1 2">
    <name type="scientific">Maribellus luteus</name>
    <dbReference type="NCBI Taxonomy" id="2305463"/>
    <lineage>
        <taxon>Bacteria</taxon>
        <taxon>Pseudomonadati</taxon>
        <taxon>Bacteroidota</taxon>
        <taxon>Bacteroidia</taxon>
        <taxon>Marinilabiliales</taxon>
        <taxon>Prolixibacteraceae</taxon>
        <taxon>Maribellus</taxon>
    </lineage>
</organism>
<evidence type="ECO:0008006" key="3">
    <source>
        <dbReference type="Google" id="ProtNLM"/>
    </source>
</evidence>
<dbReference type="OrthoDB" id="1466667at2"/>
<gene>
    <name evidence="1" type="ORF">D1614_05650</name>
</gene>
<evidence type="ECO:0000313" key="1">
    <source>
        <dbReference type="EMBL" id="RIJ49052.1"/>
    </source>
</evidence>
<name>A0A399T2R0_9BACT</name>
<proteinExistence type="predicted"/>
<reference evidence="1 2" key="1">
    <citation type="submission" date="2018-08" db="EMBL/GenBank/DDBJ databases">
        <title>Pallidiluteibacterium maritimus gen. nov., sp. nov., isolated from coastal sediment.</title>
        <authorList>
            <person name="Zhou L.Y."/>
        </authorList>
    </citation>
    <scope>NUCLEOTIDE SEQUENCE [LARGE SCALE GENOMIC DNA]</scope>
    <source>
        <strain evidence="1 2">XSD2</strain>
    </source>
</reference>
<dbReference type="RefSeq" id="WP_119436938.1">
    <property type="nucleotide sequence ID" value="NZ_QWGR01000003.1"/>
</dbReference>
<keyword evidence="2" id="KW-1185">Reference proteome</keyword>
<sequence length="249" mass="28417">MFKKLWKIGGALLVVLFMVITLAFTSMKYSGVLCKTVRVEYESDDKITLNKEVIRRVVKKTDKDIVGKTFDQIDAEKLEAAVEKQAAVFKAEVYKTVAKDSSSFSGILTVRVKHREPVVRVITSTSSYYLDEYAHRFPVSSTYPAQVLVATGSIDTTYAKEQLLPCVLFITGDEFWNAQIEQVHVEPNGDIILTPLMGDHLIELGAPDNFQEKFRNMKAFYKQVLANRNWNKYESISLKYKNQVIAKRR</sequence>
<comment type="caution">
    <text evidence="1">The sequence shown here is derived from an EMBL/GenBank/DDBJ whole genome shotgun (WGS) entry which is preliminary data.</text>
</comment>
<dbReference type="AlphaFoldDB" id="A0A399T2R0"/>
<evidence type="ECO:0000313" key="2">
    <source>
        <dbReference type="Proteomes" id="UP000265926"/>
    </source>
</evidence>
<accession>A0A399T2R0</accession>